<feature type="compositionally biased region" description="Basic and acidic residues" evidence="1">
    <location>
        <begin position="1"/>
        <end position="10"/>
    </location>
</feature>
<gene>
    <name evidence="2" type="ORF">TRAPUB_6605</name>
</gene>
<dbReference type="AlphaFoldDB" id="A0A1M2V5L3"/>
<feature type="region of interest" description="Disordered" evidence="1">
    <location>
        <begin position="1"/>
        <end position="23"/>
    </location>
</feature>
<evidence type="ECO:0000256" key="1">
    <source>
        <dbReference type="SAM" id="MobiDB-lite"/>
    </source>
</evidence>
<comment type="caution">
    <text evidence="2">The sequence shown here is derived from an EMBL/GenBank/DDBJ whole genome shotgun (WGS) entry which is preliminary data.</text>
</comment>
<feature type="region of interest" description="Disordered" evidence="1">
    <location>
        <begin position="150"/>
        <end position="170"/>
    </location>
</feature>
<feature type="compositionally biased region" description="Gly residues" evidence="1">
    <location>
        <begin position="160"/>
        <end position="170"/>
    </location>
</feature>
<feature type="compositionally biased region" description="Basic and acidic residues" evidence="1">
    <location>
        <begin position="150"/>
        <end position="159"/>
    </location>
</feature>
<feature type="compositionally biased region" description="Polar residues" evidence="1">
    <location>
        <begin position="11"/>
        <end position="23"/>
    </location>
</feature>
<sequence>MPCGHGDNHGQQRSGPSAQAEMQSTVDDIVQLFEVVDGVQVPNALSHIPRPPDEIVHRFTLRDIEMIMLLSIEAGLLSNTAPGGATGAEGWRNNLSQSDRGPMNEERCMWLLTATHRMSRRCHTWDEQLAQAQACTRALGIMLEVVSHERHEARRKEQGNGEGSSQTGGQ</sequence>
<evidence type="ECO:0000313" key="2">
    <source>
        <dbReference type="EMBL" id="OJT02854.1"/>
    </source>
</evidence>
<evidence type="ECO:0000313" key="3">
    <source>
        <dbReference type="Proteomes" id="UP000184267"/>
    </source>
</evidence>
<reference evidence="2 3" key="1">
    <citation type="submission" date="2016-10" db="EMBL/GenBank/DDBJ databases">
        <title>Genome sequence of the basidiomycete white-rot fungus Trametes pubescens.</title>
        <authorList>
            <person name="Makela M.R."/>
            <person name="Granchi Z."/>
            <person name="Peng M."/>
            <person name="De Vries R.P."/>
            <person name="Grigoriev I."/>
            <person name="Riley R."/>
            <person name="Hilden K."/>
        </authorList>
    </citation>
    <scope>NUCLEOTIDE SEQUENCE [LARGE SCALE GENOMIC DNA]</scope>
    <source>
        <strain evidence="2 3">FBCC735</strain>
    </source>
</reference>
<protein>
    <submittedName>
        <fullName evidence="2">Uncharacterized protein</fullName>
    </submittedName>
</protein>
<dbReference type="Proteomes" id="UP000184267">
    <property type="component" value="Unassembled WGS sequence"/>
</dbReference>
<keyword evidence="3" id="KW-1185">Reference proteome</keyword>
<organism evidence="2 3">
    <name type="scientific">Trametes pubescens</name>
    <name type="common">White-rot fungus</name>
    <dbReference type="NCBI Taxonomy" id="154538"/>
    <lineage>
        <taxon>Eukaryota</taxon>
        <taxon>Fungi</taxon>
        <taxon>Dikarya</taxon>
        <taxon>Basidiomycota</taxon>
        <taxon>Agaricomycotina</taxon>
        <taxon>Agaricomycetes</taxon>
        <taxon>Polyporales</taxon>
        <taxon>Polyporaceae</taxon>
        <taxon>Trametes</taxon>
    </lineage>
</organism>
<accession>A0A1M2V5L3</accession>
<proteinExistence type="predicted"/>
<dbReference type="EMBL" id="MNAD01001648">
    <property type="protein sequence ID" value="OJT02854.1"/>
    <property type="molecule type" value="Genomic_DNA"/>
</dbReference>
<name>A0A1M2V5L3_TRAPU</name>